<gene>
    <name evidence="3" type="ORF">C8F04DRAFT_1392531</name>
</gene>
<keyword evidence="1" id="KW-0175">Coiled coil</keyword>
<organism evidence="3 4">
    <name type="scientific">Mycena alexandri</name>
    <dbReference type="NCBI Taxonomy" id="1745969"/>
    <lineage>
        <taxon>Eukaryota</taxon>
        <taxon>Fungi</taxon>
        <taxon>Dikarya</taxon>
        <taxon>Basidiomycota</taxon>
        <taxon>Agaricomycotina</taxon>
        <taxon>Agaricomycetes</taxon>
        <taxon>Agaricomycetidae</taxon>
        <taxon>Agaricales</taxon>
        <taxon>Marasmiineae</taxon>
        <taxon>Mycenaceae</taxon>
        <taxon>Mycena</taxon>
    </lineage>
</organism>
<feature type="region of interest" description="Disordered" evidence="2">
    <location>
        <begin position="302"/>
        <end position="322"/>
    </location>
</feature>
<keyword evidence="4" id="KW-1185">Reference proteome</keyword>
<evidence type="ECO:0000313" key="4">
    <source>
        <dbReference type="Proteomes" id="UP001218188"/>
    </source>
</evidence>
<evidence type="ECO:0000313" key="3">
    <source>
        <dbReference type="EMBL" id="KAJ7039057.1"/>
    </source>
</evidence>
<reference evidence="3" key="1">
    <citation type="submission" date="2023-03" db="EMBL/GenBank/DDBJ databases">
        <title>Massive genome expansion in bonnet fungi (Mycena s.s.) driven by repeated elements and novel gene families across ecological guilds.</title>
        <authorList>
            <consortium name="Lawrence Berkeley National Laboratory"/>
            <person name="Harder C.B."/>
            <person name="Miyauchi S."/>
            <person name="Viragh M."/>
            <person name="Kuo A."/>
            <person name="Thoen E."/>
            <person name="Andreopoulos B."/>
            <person name="Lu D."/>
            <person name="Skrede I."/>
            <person name="Drula E."/>
            <person name="Henrissat B."/>
            <person name="Morin E."/>
            <person name="Kohler A."/>
            <person name="Barry K."/>
            <person name="LaButti K."/>
            <person name="Morin E."/>
            <person name="Salamov A."/>
            <person name="Lipzen A."/>
            <person name="Mereny Z."/>
            <person name="Hegedus B."/>
            <person name="Baldrian P."/>
            <person name="Stursova M."/>
            <person name="Weitz H."/>
            <person name="Taylor A."/>
            <person name="Grigoriev I.V."/>
            <person name="Nagy L.G."/>
            <person name="Martin F."/>
            <person name="Kauserud H."/>
        </authorList>
    </citation>
    <scope>NUCLEOTIDE SEQUENCE</scope>
    <source>
        <strain evidence="3">CBHHK200</strain>
    </source>
</reference>
<evidence type="ECO:0000256" key="1">
    <source>
        <dbReference type="SAM" id="Coils"/>
    </source>
</evidence>
<dbReference type="AlphaFoldDB" id="A0AAD6T826"/>
<proteinExistence type="predicted"/>
<feature type="coiled-coil region" evidence="1">
    <location>
        <begin position="114"/>
        <end position="176"/>
    </location>
</feature>
<sequence length="370" mass="41869">MQSTVLFCLLALTFHLVLVLGLLFWIEISEAIILQDEVAYQESEISRLEALVKRKNYILTLEHDNILLLAREIVRGKSSRVWRGVTESDIDDGTICEGEGYTTTEHEDALSAEIQQQNTCIEQLNARIEELEKKHDEEKTGRTVTESMKWALEEENDELKQTIAELRRSTQNTTQQRSVVEKGQAAAIQTLQNCIKTAARLSAEQTTRIQVLEERIAEKDAETEEVAMRRTTALRRANRHYVKDLKKKWALGELTKVDDSVVSIAQIFEVEERGVDDEEEADDGAQDMSMCSVLQEEVQRQCPPSPGQAQGAAVHHHHRDKTSLDRQSIKTCYSTSCSQIRALLQPSRLALCFCYEFGAVCARGDEDVEG</sequence>
<dbReference type="Proteomes" id="UP001218188">
    <property type="component" value="Unassembled WGS sequence"/>
</dbReference>
<name>A0AAD6T826_9AGAR</name>
<accession>A0AAD6T826</accession>
<evidence type="ECO:0000256" key="2">
    <source>
        <dbReference type="SAM" id="MobiDB-lite"/>
    </source>
</evidence>
<dbReference type="EMBL" id="JARJCM010000028">
    <property type="protein sequence ID" value="KAJ7039057.1"/>
    <property type="molecule type" value="Genomic_DNA"/>
</dbReference>
<protein>
    <submittedName>
        <fullName evidence="3">Uncharacterized protein</fullName>
    </submittedName>
</protein>
<comment type="caution">
    <text evidence="3">The sequence shown here is derived from an EMBL/GenBank/DDBJ whole genome shotgun (WGS) entry which is preliminary data.</text>
</comment>